<dbReference type="InterPro" id="IPR038750">
    <property type="entry name" value="YczE/YyaS-like"/>
</dbReference>
<dbReference type="AlphaFoldDB" id="A0A2S6IUY8"/>
<dbReference type="EMBL" id="PTJD01000002">
    <property type="protein sequence ID" value="PPK98092.1"/>
    <property type="molecule type" value="Genomic_DNA"/>
</dbReference>
<feature type="transmembrane region" description="Helical" evidence="1">
    <location>
        <begin position="70"/>
        <end position="89"/>
    </location>
</feature>
<gene>
    <name evidence="2" type="ORF">CLV92_102245</name>
</gene>
<dbReference type="Proteomes" id="UP000239485">
    <property type="component" value="Unassembled WGS sequence"/>
</dbReference>
<name>A0A2S6IUY8_9ACTN</name>
<keyword evidence="1" id="KW-0472">Membrane</keyword>
<sequence length="209" mass="20779">MLQFLGGLVLCATGVWLSLQAGLGVSPWDVLHAGVATWTGLSFGTVVAGVGVVVVVLSALLGVRPGLGTFVNILLIGAVLDLLLAASWLDGLPEAALALRILALLAAVALLGTGAALYIGAGFGAGPRDSLMVACHLRGWPIGVSRVVIEVSVVAAGWLLGGPVGAGTVVMALALGPATQVAFRVLRQEPAAHSQARAAAAEAAADAGR</sequence>
<feature type="transmembrane region" description="Helical" evidence="1">
    <location>
        <begin position="95"/>
        <end position="119"/>
    </location>
</feature>
<accession>A0A2S6IUY8</accession>
<proteinExistence type="predicted"/>
<protein>
    <submittedName>
        <fullName evidence="2">Putative membrane protein YczE</fullName>
    </submittedName>
</protein>
<evidence type="ECO:0000256" key="1">
    <source>
        <dbReference type="SAM" id="Phobius"/>
    </source>
</evidence>
<evidence type="ECO:0000313" key="3">
    <source>
        <dbReference type="Proteomes" id="UP000239485"/>
    </source>
</evidence>
<dbReference type="PANTHER" id="PTHR40078:SF1">
    <property type="entry name" value="INTEGRAL MEMBRANE PROTEIN"/>
    <property type="match status" value="1"/>
</dbReference>
<keyword evidence="1" id="KW-1133">Transmembrane helix</keyword>
<reference evidence="2 3" key="1">
    <citation type="submission" date="2018-02" db="EMBL/GenBank/DDBJ databases">
        <title>Genomic Encyclopedia of Archaeal and Bacterial Type Strains, Phase II (KMG-II): from individual species to whole genera.</title>
        <authorList>
            <person name="Goeker M."/>
        </authorList>
    </citation>
    <scope>NUCLEOTIDE SEQUENCE [LARGE SCALE GENOMIC DNA]</scope>
    <source>
        <strain evidence="2 3">DSM 22857</strain>
    </source>
</reference>
<evidence type="ECO:0000313" key="2">
    <source>
        <dbReference type="EMBL" id="PPK98092.1"/>
    </source>
</evidence>
<keyword evidence="1" id="KW-0812">Transmembrane</keyword>
<dbReference type="PANTHER" id="PTHR40078">
    <property type="entry name" value="INTEGRAL MEMBRANE PROTEIN-RELATED"/>
    <property type="match status" value="1"/>
</dbReference>
<organism evidence="2 3">
    <name type="scientific">Kineococcus xinjiangensis</name>
    <dbReference type="NCBI Taxonomy" id="512762"/>
    <lineage>
        <taxon>Bacteria</taxon>
        <taxon>Bacillati</taxon>
        <taxon>Actinomycetota</taxon>
        <taxon>Actinomycetes</taxon>
        <taxon>Kineosporiales</taxon>
        <taxon>Kineosporiaceae</taxon>
        <taxon>Kineococcus</taxon>
    </lineage>
</organism>
<keyword evidence="3" id="KW-1185">Reference proteome</keyword>
<comment type="caution">
    <text evidence="2">The sequence shown here is derived from an EMBL/GenBank/DDBJ whole genome shotgun (WGS) entry which is preliminary data.</text>
</comment>
<feature type="transmembrane region" description="Helical" evidence="1">
    <location>
        <begin position="40"/>
        <end position="63"/>
    </location>
</feature>
<dbReference type="Pfam" id="PF19700">
    <property type="entry name" value="DUF6198"/>
    <property type="match status" value="1"/>
</dbReference>